<evidence type="ECO:0000313" key="3">
    <source>
        <dbReference type="Proteomes" id="UP000005267"/>
    </source>
</evidence>
<keyword evidence="1" id="KW-1133">Transmembrane helix</keyword>
<protein>
    <submittedName>
        <fullName evidence="2">Uncharacterized protein</fullName>
    </submittedName>
</protein>
<keyword evidence="1" id="KW-0812">Transmembrane</keyword>
<evidence type="ECO:0000313" key="2">
    <source>
        <dbReference type="EMBL" id="AFK62053.1"/>
    </source>
</evidence>
<organism evidence="2 3">
    <name type="scientific">Advenella kashmirensis (strain DSM 17095 / LMG 22695 / WT001)</name>
    <name type="common">Tetrathiobacter kashmirensis</name>
    <dbReference type="NCBI Taxonomy" id="1036672"/>
    <lineage>
        <taxon>Bacteria</taxon>
        <taxon>Pseudomonadati</taxon>
        <taxon>Pseudomonadota</taxon>
        <taxon>Betaproteobacteria</taxon>
        <taxon>Burkholderiales</taxon>
        <taxon>Alcaligenaceae</taxon>
    </lineage>
</organism>
<keyword evidence="3" id="KW-1185">Reference proteome</keyword>
<reference evidence="3" key="2">
    <citation type="journal article" date="2013" name="PLoS ONE">
        <title>Genome implosion elicits host-confinement in Alcaligenaceae: evidence from the comparative genomics of Tetrathiobacter kashmirensis, a pathogen in the making.</title>
        <authorList>
            <person name="Ghosh W."/>
            <person name="Alam M."/>
            <person name="Roy C."/>
            <person name="Pyne P."/>
            <person name="George A."/>
            <person name="Chakraborty R."/>
            <person name="Majumder S."/>
            <person name="Agarwal A."/>
            <person name="Chakraborty S."/>
            <person name="Majumdar S."/>
            <person name="Gupta S.K."/>
        </authorList>
    </citation>
    <scope>NUCLEOTIDE SEQUENCE [LARGE SCALE GENOMIC DNA]</scope>
    <source>
        <strain evidence="3">WT001</strain>
    </source>
</reference>
<name>I3UAL5_ADVKW</name>
<reference evidence="2 3" key="1">
    <citation type="journal article" date="2011" name="J. Bacteriol.">
        <title>Whole-genome shotgun sequencing of the sulfur-oxidizing chemoautotroph Tetrathiobacter kashmirensis.</title>
        <authorList>
            <person name="Ghosh W."/>
            <person name="George A."/>
            <person name="Agarwal A."/>
            <person name="Raj P."/>
            <person name="Alam M."/>
            <person name="Pyne P."/>
            <person name="Das Gupta S.K."/>
        </authorList>
    </citation>
    <scope>NUCLEOTIDE SEQUENCE [LARGE SCALE GENOMIC DNA]</scope>
    <source>
        <strain evidence="2 3">WT001</strain>
    </source>
</reference>
<dbReference type="Proteomes" id="UP000005267">
    <property type="component" value="Chromosome"/>
</dbReference>
<feature type="transmembrane region" description="Helical" evidence="1">
    <location>
        <begin position="53"/>
        <end position="71"/>
    </location>
</feature>
<evidence type="ECO:0000256" key="1">
    <source>
        <dbReference type="SAM" id="Phobius"/>
    </source>
</evidence>
<accession>I3UAL5</accession>
<dbReference type="RefSeq" id="WP_014750144.1">
    <property type="nucleotide sequence ID" value="NC_017964.1"/>
</dbReference>
<dbReference type="EMBL" id="CP003555">
    <property type="protein sequence ID" value="AFK62053.1"/>
    <property type="molecule type" value="Genomic_DNA"/>
</dbReference>
<proteinExistence type="predicted"/>
<dbReference type="PROSITE" id="PS51257">
    <property type="entry name" value="PROKAR_LIPOPROTEIN"/>
    <property type="match status" value="1"/>
</dbReference>
<gene>
    <name evidence="2" type="ordered locus">TKWG_08390</name>
</gene>
<sequence>MTGIHRHCCGGIAAFGCYDSGHTVTPPSRYPGILLEQDNSGTKKTGIQKLCPRLLSCYCCLAAAALFVLPVSTKSRIKLEIFTGSLRNKPVHWALADDKAPRSSVFLFALIASYYAAVLSPVARCESRSMLAALLALIIYPFTRNTRRRIK</sequence>
<keyword evidence="1" id="KW-0472">Membrane</keyword>
<dbReference type="KEGG" id="aka:TKWG_08390"/>
<dbReference type="HOGENOM" id="CLU_1727467_0_0_4"/>
<dbReference type="AlphaFoldDB" id="I3UAL5"/>
<feature type="transmembrane region" description="Helical" evidence="1">
    <location>
        <begin position="105"/>
        <end position="123"/>
    </location>
</feature>